<accession>A0AAU9IUL7</accession>
<proteinExistence type="predicted"/>
<dbReference type="Proteomes" id="UP001162131">
    <property type="component" value="Unassembled WGS sequence"/>
</dbReference>
<organism evidence="3 4">
    <name type="scientific">Blepharisma stoltei</name>
    <dbReference type="NCBI Taxonomy" id="1481888"/>
    <lineage>
        <taxon>Eukaryota</taxon>
        <taxon>Sar</taxon>
        <taxon>Alveolata</taxon>
        <taxon>Ciliophora</taxon>
        <taxon>Postciliodesmatophora</taxon>
        <taxon>Heterotrichea</taxon>
        <taxon>Heterotrichida</taxon>
        <taxon>Blepharismidae</taxon>
        <taxon>Blepharisma</taxon>
    </lineage>
</organism>
<protein>
    <recommendedName>
        <fullName evidence="2">Phorbol-ester/DAG-type domain-containing protein</fullName>
    </recommendedName>
</protein>
<dbReference type="AlphaFoldDB" id="A0AAU9IUL7"/>
<dbReference type="Pfam" id="PF13843">
    <property type="entry name" value="DDE_Tnp_1_7"/>
    <property type="match status" value="1"/>
</dbReference>
<dbReference type="PANTHER" id="PTHR46599">
    <property type="entry name" value="PIGGYBAC TRANSPOSABLE ELEMENT-DERIVED PROTEIN 4"/>
    <property type="match status" value="1"/>
</dbReference>
<evidence type="ECO:0000313" key="3">
    <source>
        <dbReference type="EMBL" id="CAG9312008.1"/>
    </source>
</evidence>
<reference evidence="3" key="1">
    <citation type="submission" date="2021-09" db="EMBL/GenBank/DDBJ databases">
        <authorList>
            <consortium name="AG Swart"/>
            <person name="Singh M."/>
            <person name="Singh A."/>
            <person name="Seah K."/>
            <person name="Emmerich C."/>
        </authorList>
    </citation>
    <scope>NUCLEOTIDE SEQUENCE</scope>
    <source>
        <strain evidence="3">ATCC30299</strain>
    </source>
</reference>
<feature type="region of interest" description="Disordered" evidence="1">
    <location>
        <begin position="1"/>
        <end position="60"/>
    </location>
</feature>
<dbReference type="PANTHER" id="PTHR46599:SF3">
    <property type="entry name" value="PIGGYBAC TRANSPOSABLE ELEMENT-DERIVED PROTEIN 4"/>
    <property type="match status" value="1"/>
</dbReference>
<evidence type="ECO:0000256" key="1">
    <source>
        <dbReference type="SAM" id="MobiDB-lite"/>
    </source>
</evidence>
<feature type="compositionally biased region" description="Polar residues" evidence="1">
    <location>
        <begin position="51"/>
        <end position="60"/>
    </location>
</feature>
<dbReference type="InterPro" id="IPR002219">
    <property type="entry name" value="PKC_DAG/PE"/>
</dbReference>
<evidence type="ECO:0000313" key="4">
    <source>
        <dbReference type="Proteomes" id="UP001162131"/>
    </source>
</evidence>
<feature type="domain" description="Phorbol-ester/DAG-type" evidence="2">
    <location>
        <begin position="485"/>
        <end position="518"/>
    </location>
</feature>
<dbReference type="InterPro" id="IPR029526">
    <property type="entry name" value="PGBD"/>
</dbReference>
<dbReference type="EMBL" id="CAJZBQ010000005">
    <property type="protein sequence ID" value="CAG9312008.1"/>
    <property type="molecule type" value="Genomic_DNA"/>
</dbReference>
<comment type="caution">
    <text evidence="3">The sequence shown here is derived from an EMBL/GenBank/DDBJ whole genome shotgun (WGS) entry which is preliminary data.</text>
</comment>
<keyword evidence="4" id="KW-1185">Reference proteome</keyword>
<name>A0AAU9IUL7_9CILI</name>
<evidence type="ECO:0000259" key="2">
    <source>
        <dbReference type="PROSITE" id="PS50081"/>
    </source>
</evidence>
<dbReference type="PROSITE" id="PS50081">
    <property type="entry name" value="ZF_DAG_PE_2"/>
    <property type="match status" value="1"/>
</dbReference>
<sequence length="529" mass="61439">MKSNDMEQIDFAVEDSAPIEEPCDNPIIDELGMELSSKPKKHQKTTEKDQSQNSDPAVNWKETTNFQKLKSIHKRSAKIMINPPSHNEDPNPINLFRKFFDSKVINLLINYTVTYSDFMRRNYNVCYKKSKAMEERISPTEMETFIGIWILIGLVRIPYMNDYWSSSDLYGNKVISSAMPKDRFDALYDMLHLSCSNCPNQCIENLLPIANKIRTNFQKNVHPGKRVCIKEVPIPYKDKPRGIHTKIFGVYDCSLSYLWNFAFVRGSYTEIENNLGKNTILNLVDGLESRDCHLYFGKRHSSVQLAMILNDLGINFTAKIDRNEGCLPPKTKRSSIPKYYSCRDILYCAWTDKRPMHFISNRESVSNTVKTKQRSDRAPETLCRPKLAEKYEKFKDGAIEFNKYISSTEKFSGRVWKSIFNFLVQAAIINSFIIYNQFTGLKKTKRNRLDTFKKSLGLDLIRYNSGKDRPQTEEPMEKMNYHRKCAHCSGSYNRTEYKCKVCNKPCHLKCYEAHLAICRVDGSGEEYEE</sequence>
<gene>
    <name evidence="3" type="ORF">BSTOLATCC_MIC5266</name>
</gene>